<name>S2JFR9_MUCC1</name>
<protein>
    <submittedName>
        <fullName evidence="4">Uncharacterized protein</fullName>
    </submittedName>
</protein>
<dbReference type="PANTHER" id="PTHR44229">
    <property type="entry name" value="15-HYDROXYPROSTAGLANDIN DEHYDROGENASE [NAD(+)]"/>
    <property type="match status" value="1"/>
</dbReference>
<dbReference type="GO" id="GO:0016616">
    <property type="term" value="F:oxidoreductase activity, acting on the CH-OH group of donors, NAD or NADP as acceptor"/>
    <property type="evidence" value="ECO:0007669"/>
    <property type="project" value="TreeGrafter"/>
</dbReference>
<dbReference type="STRING" id="1220926.S2JFR9"/>
<dbReference type="eggNOG" id="KOG4169">
    <property type="taxonomic scope" value="Eukaryota"/>
</dbReference>
<dbReference type="InterPro" id="IPR036291">
    <property type="entry name" value="NAD(P)-bd_dom_sf"/>
</dbReference>
<evidence type="ECO:0000256" key="3">
    <source>
        <dbReference type="RuleBase" id="RU000363"/>
    </source>
</evidence>
<dbReference type="OMA" id="YFSEMND"/>
<keyword evidence="2" id="KW-0560">Oxidoreductase</keyword>
<gene>
    <name evidence="4" type="ORF">HMPREF1544_05852</name>
</gene>
<dbReference type="SUPFAM" id="SSF51735">
    <property type="entry name" value="NAD(P)-binding Rossmann-fold domains"/>
    <property type="match status" value="1"/>
</dbReference>
<dbReference type="InParanoid" id="S2JFR9"/>
<proteinExistence type="inferred from homology"/>
<sequence>MTHPSSFDNIKGKVAVITGASRGIGKAIADALIANGAHVVIGDLLEEEGQAVVDAYNSELAAFIRTDVTKYKDNQVLFKLAEKEFGGVDYAVLNAGIATNSNSYFSEMNDDLEEKIINVNTAAVIKGTKVALLHMAKRGGGSIIHVASVAGFAASPSLASYNASKHGVIGYTRSFTLMPYICNVRVNAICPFFVDTDLVSTKHKNETEADAAHRKLIHTFPLTPMSTVVEGALQLMTDDTKNTETVLCLPEGNIPMGRPALPESFTTKERVESLKNHAEASIPLAKAALKAALERYNI</sequence>
<dbReference type="Proteomes" id="UP000014254">
    <property type="component" value="Unassembled WGS sequence"/>
</dbReference>
<evidence type="ECO:0000313" key="4">
    <source>
        <dbReference type="EMBL" id="EPB87327.1"/>
    </source>
</evidence>
<evidence type="ECO:0000313" key="5">
    <source>
        <dbReference type="Proteomes" id="UP000014254"/>
    </source>
</evidence>
<dbReference type="Gene3D" id="3.40.50.720">
    <property type="entry name" value="NAD(P)-binding Rossmann-like Domain"/>
    <property type="match status" value="1"/>
</dbReference>
<dbReference type="OrthoDB" id="5840532at2759"/>
<accession>S2JFR9</accession>
<evidence type="ECO:0000256" key="1">
    <source>
        <dbReference type="ARBA" id="ARBA00006484"/>
    </source>
</evidence>
<dbReference type="InterPro" id="IPR002347">
    <property type="entry name" value="SDR_fam"/>
</dbReference>
<evidence type="ECO:0000256" key="2">
    <source>
        <dbReference type="ARBA" id="ARBA00023002"/>
    </source>
</evidence>
<dbReference type="AlphaFoldDB" id="S2JFR9"/>
<keyword evidence="5" id="KW-1185">Reference proteome</keyword>
<comment type="similarity">
    <text evidence="1 3">Belongs to the short-chain dehydrogenases/reductases (SDR) family.</text>
</comment>
<reference evidence="5" key="1">
    <citation type="submission" date="2013-05" db="EMBL/GenBank/DDBJ databases">
        <title>The Genome sequence of Mucor circinelloides f. circinelloides 1006PhL.</title>
        <authorList>
            <consortium name="The Broad Institute Genomics Platform"/>
            <person name="Cuomo C."/>
            <person name="Earl A."/>
            <person name="Findley K."/>
            <person name="Lee S.C."/>
            <person name="Walker B."/>
            <person name="Young S."/>
            <person name="Zeng Q."/>
            <person name="Gargeya S."/>
            <person name="Fitzgerald M."/>
            <person name="Haas B."/>
            <person name="Abouelleil A."/>
            <person name="Allen A.W."/>
            <person name="Alvarado L."/>
            <person name="Arachchi H.M."/>
            <person name="Berlin A.M."/>
            <person name="Chapman S.B."/>
            <person name="Gainer-Dewar J."/>
            <person name="Goldberg J."/>
            <person name="Griggs A."/>
            <person name="Gujja S."/>
            <person name="Hansen M."/>
            <person name="Howarth C."/>
            <person name="Imamovic A."/>
            <person name="Ireland A."/>
            <person name="Larimer J."/>
            <person name="McCowan C."/>
            <person name="Murphy C."/>
            <person name="Pearson M."/>
            <person name="Poon T.W."/>
            <person name="Priest M."/>
            <person name="Roberts A."/>
            <person name="Saif S."/>
            <person name="Shea T."/>
            <person name="Sisk P."/>
            <person name="Sykes S."/>
            <person name="Wortman J."/>
            <person name="Nusbaum C."/>
            <person name="Birren B."/>
        </authorList>
    </citation>
    <scope>NUCLEOTIDE SEQUENCE [LARGE SCALE GENOMIC DNA]</scope>
    <source>
        <strain evidence="5">1006PhL</strain>
    </source>
</reference>
<dbReference type="PRINTS" id="PR00081">
    <property type="entry name" value="GDHRDH"/>
</dbReference>
<dbReference type="EMBL" id="KE123970">
    <property type="protein sequence ID" value="EPB87327.1"/>
    <property type="molecule type" value="Genomic_DNA"/>
</dbReference>
<dbReference type="PRINTS" id="PR00080">
    <property type="entry name" value="SDRFAMILY"/>
</dbReference>
<dbReference type="VEuPathDB" id="FungiDB:HMPREF1544_05852"/>
<dbReference type="PANTHER" id="PTHR44229:SF4">
    <property type="entry name" value="15-HYDROXYPROSTAGLANDIN DEHYDROGENASE [NAD(+)]"/>
    <property type="match status" value="1"/>
</dbReference>
<dbReference type="GO" id="GO:0005737">
    <property type="term" value="C:cytoplasm"/>
    <property type="evidence" value="ECO:0007669"/>
    <property type="project" value="TreeGrafter"/>
</dbReference>
<organism evidence="4 5">
    <name type="scientific">Mucor circinelloides f. circinelloides (strain 1006PhL)</name>
    <name type="common">Mucormycosis agent</name>
    <name type="synonym">Calyptromyces circinelloides</name>
    <dbReference type="NCBI Taxonomy" id="1220926"/>
    <lineage>
        <taxon>Eukaryota</taxon>
        <taxon>Fungi</taxon>
        <taxon>Fungi incertae sedis</taxon>
        <taxon>Mucoromycota</taxon>
        <taxon>Mucoromycotina</taxon>
        <taxon>Mucoromycetes</taxon>
        <taxon>Mucorales</taxon>
        <taxon>Mucorineae</taxon>
        <taxon>Mucoraceae</taxon>
        <taxon>Mucor</taxon>
    </lineage>
</organism>
<dbReference type="Pfam" id="PF00106">
    <property type="entry name" value="adh_short"/>
    <property type="match status" value="1"/>
</dbReference>